<evidence type="ECO:0000313" key="3">
    <source>
        <dbReference type="EMBL" id="KAF8793705.1"/>
    </source>
</evidence>
<feature type="coiled-coil region" evidence="1">
    <location>
        <begin position="106"/>
        <end position="289"/>
    </location>
</feature>
<feature type="region of interest" description="Disordered" evidence="2">
    <location>
        <begin position="17"/>
        <end position="47"/>
    </location>
</feature>
<dbReference type="AlphaFoldDB" id="A0A8T0FTU4"/>
<accession>A0A8T0FTU4</accession>
<evidence type="ECO:0000256" key="1">
    <source>
        <dbReference type="SAM" id="Coils"/>
    </source>
</evidence>
<reference evidence="3" key="2">
    <citation type="submission" date="2020-06" db="EMBL/GenBank/DDBJ databases">
        <authorList>
            <person name="Sheffer M."/>
        </authorList>
    </citation>
    <scope>NUCLEOTIDE SEQUENCE</scope>
</reference>
<reference evidence="3" key="1">
    <citation type="journal article" date="2020" name="bioRxiv">
        <title>Chromosome-level reference genome of the European wasp spider Argiope bruennichi: a resource for studies on range expansion and evolutionary adaptation.</title>
        <authorList>
            <person name="Sheffer M.M."/>
            <person name="Hoppe A."/>
            <person name="Krehenwinkel H."/>
            <person name="Uhl G."/>
            <person name="Kuss A.W."/>
            <person name="Jensen L."/>
            <person name="Jensen C."/>
            <person name="Gillespie R.G."/>
            <person name="Hoff K.J."/>
            <person name="Prost S."/>
        </authorList>
    </citation>
    <scope>NUCLEOTIDE SEQUENCE</scope>
</reference>
<sequence length="291" mass="34440">MLFNKSNVKILQDLDDRGPISNKTTKMEDNVSPKIKSNTPDRNNGDLLKTASKKIKETDFLELKTNKIRPEFEFDKFRLILHMKLTEKHEELRKIKEENSSQFQDLLQTKRSLDNLQTEMKVLKQKLKGMDYWKNLAKNANIQKRESESKIQNLERSLAKEKQIVHALQEYIIKHIYREQNSTRSENYEFLKNHSRMQKLLRNKVNELSEKELQLKEKDVMLKTLKNSKTRAPNKDHLNTSIEIRERIKEKEKEIRTLIAQINMCESAIAGYKNEIKSLEQILAEQKSAMK</sequence>
<proteinExistence type="predicted"/>
<comment type="caution">
    <text evidence="3">The sequence shown here is derived from an EMBL/GenBank/DDBJ whole genome shotgun (WGS) entry which is preliminary data.</text>
</comment>
<organism evidence="3 4">
    <name type="scientific">Argiope bruennichi</name>
    <name type="common">Wasp spider</name>
    <name type="synonym">Aranea bruennichi</name>
    <dbReference type="NCBI Taxonomy" id="94029"/>
    <lineage>
        <taxon>Eukaryota</taxon>
        <taxon>Metazoa</taxon>
        <taxon>Ecdysozoa</taxon>
        <taxon>Arthropoda</taxon>
        <taxon>Chelicerata</taxon>
        <taxon>Arachnida</taxon>
        <taxon>Araneae</taxon>
        <taxon>Araneomorphae</taxon>
        <taxon>Entelegynae</taxon>
        <taxon>Araneoidea</taxon>
        <taxon>Araneidae</taxon>
        <taxon>Argiope</taxon>
    </lineage>
</organism>
<dbReference type="EMBL" id="JABXBU010000002">
    <property type="protein sequence ID" value="KAF8793705.1"/>
    <property type="molecule type" value="Genomic_DNA"/>
</dbReference>
<evidence type="ECO:0000256" key="2">
    <source>
        <dbReference type="SAM" id="MobiDB-lite"/>
    </source>
</evidence>
<gene>
    <name evidence="3" type="ORF">HNY73_001751</name>
</gene>
<name>A0A8T0FTU4_ARGBR</name>
<keyword evidence="4" id="KW-1185">Reference proteome</keyword>
<evidence type="ECO:0000313" key="4">
    <source>
        <dbReference type="Proteomes" id="UP000807504"/>
    </source>
</evidence>
<dbReference type="Proteomes" id="UP000807504">
    <property type="component" value="Unassembled WGS sequence"/>
</dbReference>
<keyword evidence="1" id="KW-0175">Coiled coil</keyword>
<protein>
    <submittedName>
        <fullName evidence="3">Uncharacterized protein</fullName>
    </submittedName>
</protein>